<feature type="compositionally biased region" description="Basic residues" evidence="3">
    <location>
        <begin position="239"/>
        <end position="252"/>
    </location>
</feature>
<feature type="compositionally biased region" description="Basic and acidic residues" evidence="3">
    <location>
        <begin position="213"/>
        <end position="232"/>
    </location>
</feature>
<reference evidence="6 7" key="1">
    <citation type="journal article" date="2014" name="Genome Biol. Evol.">
        <title>The secreted proteins of Achlya hypogyna and Thraustotheca clavata identify the ancestral oomycete secretome and reveal gene acquisitions by horizontal gene transfer.</title>
        <authorList>
            <person name="Misner I."/>
            <person name="Blouin N."/>
            <person name="Leonard G."/>
            <person name="Richards T.A."/>
            <person name="Lane C.E."/>
        </authorList>
    </citation>
    <scope>NUCLEOTIDE SEQUENCE [LARGE SCALE GENOMIC DNA]</scope>
    <source>
        <strain evidence="6 7">ATCC 34112</strain>
    </source>
</reference>
<keyword evidence="7" id="KW-1185">Reference proteome</keyword>
<dbReference type="Gene3D" id="3.10.450.50">
    <property type="match status" value="1"/>
</dbReference>
<feature type="compositionally biased region" description="Basic and acidic residues" evidence="3">
    <location>
        <begin position="391"/>
        <end position="406"/>
    </location>
</feature>
<feature type="region of interest" description="Disordered" evidence="3">
    <location>
        <begin position="140"/>
        <end position="167"/>
    </location>
</feature>
<dbReference type="PROSITE" id="PS50177">
    <property type="entry name" value="NTF2_DOMAIN"/>
    <property type="match status" value="1"/>
</dbReference>
<accession>A0A1W0A8H8</accession>
<feature type="compositionally biased region" description="Polar residues" evidence="3">
    <location>
        <begin position="148"/>
        <end position="164"/>
    </location>
</feature>
<dbReference type="Gene3D" id="3.30.70.330">
    <property type="match status" value="1"/>
</dbReference>
<dbReference type="OrthoDB" id="339151at2759"/>
<feature type="region of interest" description="Disordered" evidence="3">
    <location>
        <begin position="391"/>
        <end position="454"/>
    </location>
</feature>
<evidence type="ECO:0000256" key="3">
    <source>
        <dbReference type="SAM" id="MobiDB-lite"/>
    </source>
</evidence>
<dbReference type="SMART" id="SM00360">
    <property type="entry name" value="RRM"/>
    <property type="match status" value="1"/>
</dbReference>
<dbReference type="InterPro" id="IPR012677">
    <property type="entry name" value="Nucleotide-bd_a/b_plait_sf"/>
</dbReference>
<dbReference type="SUPFAM" id="SSF54928">
    <property type="entry name" value="RNA-binding domain, RBD"/>
    <property type="match status" value="1"/>
</dbReference>
<feature type="compositionally biased region" description="Basic and acidic residues" evidence="3">
    <location>
        <begin position="422"/>
        <end position="438"/>
    </location>
</feature>
<dbReference type="PANTHER" id="PTHR10693">
    <property type="entry name" value="RAS GTPASE-ACTIVATING PROTEIN-BINDING PROTEIN"/>
    <property type="match status" value="1"/>
</dbReference>
<dbReference type="GO" id="GO:1990904">
    <property type="term" value="C:ribonucleoprotein complex"/>
    <property type="evidence" value="ECO:0007669"/>
    <property type="project" value="TreeGrafter"/>
</dbReference>
<dbReference type="Proteomes" id="UP000243217">
    <property type="component" value="Unassembled WGS sequence"/>
</dbReference>
<feature type="domain" description="RRM" evidence="4">
    <location>
        <begin position="322"/>
        <end position="400"/>
    </location>
</feature>
<dbReference type="PROSITE" id="PS50102">
    <property type="entry name" value="RRM"/>
    <property type="match status" value="1"/>
</dbReference>
<dbReference type="InterPro" id="IPR039539">
    <property type="entry name" value="Ras_GTPase_bind_prot"/>
</dbReference>
<evidence type="ECO:0000256" key="2">
    <source>
        <dbReference type="PROSITE-ProRule" id="PRU00176"/>
    </source>
</evidence>
<protein>
    <submittedName>
        <fullName evidence="6">Ras GTPase-activating protein-binding protein</fullName>
    </submittedName>
</protein>
<sequence>MSVNVHPVTVGNTFVKQYYNLLTESPEKLHRFYKDISRFSHVTGSQMEEPISGQKEINDAIMAKNYNGARVDLDNGSIDCHASQNGGVIVMVTGIIKLKHGNATHFVQTFFLAPQPNGYFVLNDVLRFLEVTGALSPVTKVAPAPSPSKATQTVNTPAREQATYTPVVASPASPIQVVKSPKAVEPTPASPTPLSPVKKAISPVAKPATPVKKAVEETKAEEPEAPKNEQKHGVSPKNNGHKAKPHTPKHKPTVAAVEEAPAAASPAGPTSWATRLFGGEAAPAKQATSSPAPAKSPRKKQSSDEATDVTPAPATTAKPRYYSLLIKDLPSQATDADLHTLFGPFGKIATVNITNRGYAFVDYTEPDCVKAVLSHEAAFVLHDQVLLVTDRNERKEGNRQFRDGGRGRGNSGARGGGRNASNRKDQQPRSASTKEGRKSAPKNGGGRGRPAPTN</sequence>
<dbReference type="AlphaFoldDB" id="A0A1W0A8H8"/>
<dbReference type="InterPro" id="IPR035979">
    <property type="entry name" value="RBD_domain_sf"/>
</dbReference>
<feature type="domain" description="NTF2" evidence="5">
    <location>
        <begin position="10"/>
        <end position="128"/>
    </location>
</feature>
<evidence type="ECO:0000259" key="4">
    <source>
        <dbReference type="PROSITE" id="PS50102"/>
    </source>
</evidence>
<dbReference type="Pfam" id="PF02136">
    <property type="entry name" value="NTF2"/>
    <property type="match status" value="1"/>
</dbReference>
<dbReference type="Pfam" id="PF00076">
    <property type="entry name" value="RRM_1"/>
    <property type="match status" value="1"/>
</dbReference>
<dbReference type="InterPro" id="IPR018222">
    <property type="entry name" value="Nuclear_transport_factor_2_euk"/>
</dbReference>
<feature type="compositionally biased region" description="Gly residues" evidence="3">
    <location>
        <begin position="407"/>
        <end position="418"/>
    </location>
</feature>
<dbReference type="EMBL" id="JNBS01000337">
    <property type="protein sequence ID" value="OQS06509.1"/>
    <property type="molecule type" value="Genomic_DNA"/>
</dbReference>
<dbReference type="SUPFAM" id="SSF54427">
    <property type="entry name" value="NTF2-like"/>
    <property type="match status" value="1"/>
</dbReference>
<organism evidence="6 7">
    <name type="scientific">Thraustotheca clavata</name>
    <dbReference type="NCBI Taxonomy" id="74557"/>
    <lineage>
        <taxon>Eukaryota</taxon>
        <taxon>Sar</taxon>
        <taxon>Stramenopiles</taxon>
        <taxon>Oomycota</taxon>
        <taxon>Saprolegniomycetes</taxon>
        <taxon>Saprolegniales</taxon>
        <taxon>Achlyaceae</taxon>
        <taxon>Thraustotheca</taxon>
    </lineage>
</organism>
<proteinExistence type="predicted"/>
<gene>
    <name evidence="6" type="ORF">THRCLA_01453</name>
</gene>
<evidence type="ECO:0000256" key="1">
    <source>
        <dbReference type="ARBA" id="ARBA00022884"/>
    </source>
</evidence>
<evidence type="ECO:0000313" key="7">
    <source>
        <dbReference type="Proteomes" id="UP000243217"/>
    </source>
</evidence>
<dbReference type="STRING" id="74557.A0A1W0A8H8"/>
<dbReference type="InterPro" id="IPR002075">
    <property type="entry name" value="NTF2_dom"/>
</dbReference>
<dbReference type="GO" id="GO:0003729">
    <property type="term" value="F:mRNA binding"/>
    <property type="evidence" value="ECO:0007669"/>
    <property type="project" value="TreeGrafter"/>
</dbReference>
<dbReference type="PANTHER" id="PTHR10693:SF20">
    <property type="entry name" value="AT27578P"/>
    <property type="match status" value="1"/>
</dbReference>
<name>A0A1W0A8H8_9STRA</name>
<dbReference type="CDD" id="cd00590">
    <property type="entry name" value="RRM_SF"/>
    <property type="match status" value="1"/>
</dbReference>
<dbReference type="CDD" id="cd00780">
    <property type="entry name" value="NTF2"/>
    <property type="match status" value="1"/>
</dbReference>
<feature type="non-terminal residue" evidence="6">
    <location>
        <position position="454"/>
    </location>
</feature>
<feature type="compositionally biased region" description="Low complexity" evidence="3">
    <location>
        <begin position="253"/>
        <end position="273"/>
    </location>
</feature>
<dbReference type="FunFam" id="3.10.450.50:FF:000003">
    <property type="entry name" value="Nuclear transport factor 2 family protein"/>
    <property type="match status" value="1"/>
</dbReference>
<dbReference type="GO" id="GO:0005829">
    <property type="term" value="C:cytosol"/>
    <property type="evidence" value="ECO:0007669"/>
    <property type="project" value="TreeGrafter"/>
</dbReference>
<evidence type="ECO:0000259" key="5">
    <source>
        <dbReference type="PROSITE" id="PS50177"/>
    </source>
</evidence>
<feature type="region of interest" description="Disordered" evidence="3">
    <location>
        <begin position="179"/>
        <end position="314"/>
    </location>
</feature>
<keyword evidence="1 2" id="KW-0694">RNA-binding</keyword>
<evidence type="ECO:0000313" key="6">
    <source>
        <dbReference type="EMBL" id="OQS06509.1"/>
    </source>
</evidence>
<dbReference type="InterPro" id="IPR000504">
    <property type="entry name" value="RRM_dom"/>
</dbReference>
<dbReference type="InterPro" id="IPR032710">
    <property type="entry name" value="NTF2-like_dom_sf"/>
</dbReference>
<comment type="caution">
    <text evidence="6">The sequence shown here is derived from an EMBL/GenBank/DDBJ whole genome shotgun (WGS) entry which is preliminary data.</text>
</comment>